<accession>R5W2L3</accession>
<evidence type="ECO:0000256" key="2">
    <source>
        <dbReference type="ARBA" id="ARBA00023239"/>
    </source>
</evidence>
<protein>
    <submittedName>
        <fullName evidence="4">GPI anchored protein</fullName>
    </submittedName>
</protein>
<dbReference type="Gene3D" id="1.50.10.100">
    <property type="entry name" value="Chondroitin AC/alginate lyase"/>
    <property type="match status" value="1"/>
</dbReference>
<evidence type="ECO:0000313" key="4">
    <source>
        <dbReference type="EMBL" id="CCZ86987.1"/>
    </source>
</evidence>
<keyword evidence="1" id="KW-0732">Signal</keyword>
<dbReference type="Pfam" id="PF05426">
    <property type="entry name" value="Alginate_lyase"/>
    <property type="match status" value="1"/>
</dbReference>
<sequence>MNKLFFIATVGLACITSACGDDIDPIERDWITEEEEVEEIQHNIEIKDESVAFVHPGILHSQEDIDRAKNNVASQTSPWIDGWNALMTNNHFTAPYNGSFQGISVTPNATEKLIRGGNTIWESEPDNYNNAANQAHAAYHYALAWKITGDEEYAKAAVNILNAWATTCKSLNGDSNVSLAAGLYGYQFANAGELMRDYAGWGADKFAAYQKWMVDVFYSMNLDYLTRHHDADIMNYWANWDLCNLASILSIGILADRRDIYNVAVEYLLEGEGNGCLKNTIVHVFDGDDAGLAQIQESGRDQGHATLVIGLLGIIAQTTWNQGDDFFGYNDNVILKAAEYSAKYNVAGLDVPFVEYYNRVHGWHTEVSADARGTQRPMWEVLYGHYAKVKNVEPKWTQYTLMGVNQMRPEPGAQTGDGGGTYDLLGCGTLMYAR</sequence>
<name>R5W2L3_9BACT</name>
<evidence type="ECO:0000256" key="1">
    <source>
        <dbReference type="ARBA" id="ARBA00022729"/>
    </source>
</evidence>
<dbReference type="RefSeq" id="WP_022054035.1">
    <property type="nucleotide sequence ID" value="NZ_HF998160.1"/>
</dbReference>
<evidence type="ECO:0000313" key="5">
    <source>
        <dbReference type="Proteomes" id="UP000018372"/>
    </source>
</evidence>
<dbReference type="Proteomes" id="UP000018372">
    <property type="component" value="Unassembled WGS sequence"/>
</dbReference>
<dbReference type="GO" id="GO:0016829">
    <property type="term" value="F:lyase activity"/>
    <property type="evidence" value="ECO:0007669"/>
    <property type="project" value="UniProtKB-KW"/>
</dbReference>
<keyword evidence="2" id="KW-0456">Lyase</keyword>
<proteinExistence type="predicted"/>
<evidence type="ECO:0000259" key="3">
    <source>
        <dbReference type="Pfam" id="PF05426"/>
    </source>
</evidence>
<dbReference type="PROSITE" id="PS51257">
    <property type="entry name" value="PROKAR_LIPOPROTEIN"/>
    <property type="match status" value="1"/>
</dbReference>
<dbReference type="SUPFAM" id="SSF48230">
    <property type="entry name" value="Chondroitin AC/alginate lyase"/>
    <property type="match status" value="1"/>
</dbReference>
<feature type="domain" description="Alginate lyase" evidence="3">
    <location>
        <begin position="122"/>
        <end position="344"/>
    </location>
</feature>
<comment type="caution">
    <text evidence="4">The sequence shown here is derived from an EMBL/GenBank/DDBJ whole genome shotgun (WGS) entry which is preliminary data.</text>
</comment>
<dbReference type="GO" id="GO:0042597">
    <property type="term" value="C:periplasmic space"/>
    <property type="evidence" value="ECO:0007669"/>
    <property type="project" value="InterPro"/>
</dbReference>
<dbReference type="AlphaFoldDB" id="R5W2L3"/>
<gene>
    <name evidence="4" type="ORF">BN536_01825</name>
</gene>
<organism evidence="4 5">
    <name type="scientific">Phocaeicola plebeius CAG:211</name>
    <dbReference type="NCBI Taxonomy" id="1263052"/>
    <lineage>
        <taxon>Bacteria</taxon>
        <taxon>Pseudomonadati</taxon>
        <taxon>Bacteroidota</taxon>
        <taxon>Bacteroidia</taxon>
        <taxon>Bacteroidales</taxon>
        <taxon>Bacteroidaceae</taxon>
        <taxon>Phocaeicola</taxon>
    </lineage>
</organism>
<dbReference type="EMBL" id="CBAT010000099">
    <property type="protein sequence ID" value="CCZ86987.1"/>
    <property type="molecule type" value="Genomic_DNA"/>
</dbReference>
<dbReference type="InterPro" id="IPR008929">
    <property type="entry name" value="Chondroitin_lyas"/>
</dbReference>
<reference evidence="4" key="1">
    <citation type="submission" date="2012-11" db="EMBL/GenBank/DDBJ databases">
        <title>Dependencies among metagenomic species, viruses, plasmids and units of genetic variation.</title>
        <authorList>
            <person name="Nielsen H.B."/>
            <person name="Almeida M."/>
            <person name="Juncker A.S."/>
            <person name="Rasmussen S."/>
            <person name="Li J."/>
            <person name="Sunagawa S."/>
            <person name="Plichta D."/>
            <person name="Gautier L."/>
            <person name="Le Chatelier E."/>
            <person name="Peletier E."/>
            <person name="Bonde I."/>
            <person name="Nielsen T."/>
            <person name="Manichanh C."/>
            <person name="Arumugam M."/>
            <person name="Batto J."/>
            <person name="Santos M.B.Q.D."/>
            <person name="Blom N."/>
            <person name="Borruel N."/>
            <person name="Burgdorf K.S."/>
            <person name="Boumezbeur F."/>
            <person name="Casellas F."/>
            <person name="Dore J."/>
            <person name="Guarner F."/>
            <person name="Hansen T."/>
            <person name="Hildebrand F."/>
            <person name="Kaas R.S."/>
            <person name="Kennedy S."/>
            <person name="Kristiansen K."/>
            <person name="Kultima J.R."/>
            <person name="Leonard P."/>
            <person name="Levenez F."/>
            <person name="Lund O."/>
            <person name="Moumen B."/>
            <person name="Le Paslier D."/>
            <person name="Pons N."/>
            <person name="Pedersen O."/>
            <person name="Prifti E."/>
            <person name="Qin J."/>
            <person name="Raes J."/>
            <person name="Tap J."/>
            <person name="Tims S."/>
            <person name="Ussery D.W."/>
            <person name="Yamada T."/>
            <person name="MetaHit consortium"/>
            <person name="Renault P."/>
            <person name="Sicheritz-Ponten T."/>
            <person name="Bork P."/>
            <person name="Wang J."/>
            <person name="Brunak S."/>
            <person name="Ehrlich S.D."/>
        </authorList>
    </citation>
    <scope>NUCLEOTIDE SEQUENCE [LARGE SCALE GENOMIC DNA]</scope>
</reference>
<dbReference type="InterPro" id="IPR008397">
    <property type="entry name" value="Alginate_lyase_dom"/>
</dbReference>